<gene>
    <name evidence="4" type="ORF">JIN81_16480</name>
</gene>
<dbReference type="RefSeq" id="WP_200282453.1">
    <property type="nucleotide sequence ID" value="NZ_JAENII010000015.1"/>
</dbReference>
<dbReference type="AlphaFoldDB" id="A0A934VH20"/>
<dbReference type="EMBL" id="JAENII010000015">
    <property type="protein sequence ID" value="MBK1828631.1"/>
    <property type="molecule type" value="Genomic_DNA"/>
</dbReference>
<reference evidence="4" key="1">
    <citation type="submission" date="2021-01" db="EMBL/GenBank/DDBJ databases">
        <title>Modified the classification status of verrucomicrobia.</title>
        <authorList>
            <person name="Feng X."/>
        </authorList>
    </citation>
    <scope>NUCLEOTIDE SEQUENCE</scope>
    <source>
        <strain evidence="4">KCTC 22201</strain>
    </source>
</reference>
<organism evidence="4 5">
    <name type="scientific">Haloferula rosea</name>
    <dbReference type="NCBI Taxonomy" id="490093"/>
    <lineage>
        <taxon>Bacteria</taxon>
        <taxon>Pseudomonadati</taxon>
        <taxon>Verrucomicrobiota</taxon>
        <taxon>Verrucomicrobiia</taxon>
        <taxon>Verrucomicrobiales</taxon>
        <taxon>Verrucomicrobiaceae</taxon>
        <taxon>Haloferula</taxon>
    </lineage>
</organism>
<proteinExistence type="predicted"/>
<feature type="domain" description="Alpha-L-rhamnosidase six-hairpin glycosidase" evidence="2">
    <location>
        <begin position="186"/>
        <end position="356"/>
    </location>
</feature>
<feature type="chain" id="PRO_5037174290" description="Alpha-L-rhamnosidase" evidence="1">
    <location>
        <begin position="18"/>
        <end position="573"/>
    </location>
</feature>
<dbReference type="SUPFAM" id="SSF48208">
    <property type="entry name" value="Six-hairpin glycosidases"/>
    <property type="match status" value="1"/>
</dbReference>
<dbReference type="GO" id="GO:0005975">
    <property type="term" value="P:carbohydrate metabolic process"/>
    <property type="evidence" value="ECO:0007669"/>
    <property type="project" value="InterPro"/>
</dbReference>
<sequence length="573" mass="63281">MKSILLCSFALLAPVLANPPTSTPIPGEKSALSTFAMPPTRIVWSSDKGVENAENLLKPNIGQAALKSPIEPAVLSGGEGSIVLDFGTEISGYLELITPMIKDKTPPKARIRFGESVAETMVDVGERGAQNDHALRDQIVELPWLGKKMVGPSGFRFVRIDAVDPEHPVHLAEVRAMLQIRDVPYLGSFKSSDERLNDIWKTGAWTVHLNMQDYLWDGIKRDRLVWLGDMHPEVSIIGSVFGHNEVVPDSLDMIRDITPPTEWMNGISSYSMWWIIIHEDWYKMHGNLAYLAEQKAYLQKLLPRLATFIDESGSEKLDGMRLLDWPTFENKKAVHEGLQAMMVMTMASGARIMDLLDDPGTAQVCRDAEARLRKHIPEPSGRKSPAALTALAGLRDVKEVAEVLKAGGPKDLSTFYGYYVIRALGEAGETAAALDIISQYWGGMLDFGATTFWEDFDLAWTENAARIDEIVPEGKKDLHGDFGAHCYVGFRHSFCHGWAGGPTAFMSHYVLGITPAAPGFEKVRITPNLGDLEWAEGTYPTPKGVIHVRHEKQADGSIKSSIKLPEGVEQVDP</sequence>
<evidence type="ECO:0000259" key="2">
    <source>
        <dbReference type="Pfam" id="PF17389"/>
    </source>
</evidence>
<comment type="caution">
    <text evidence="4">The sequence shown here is derived from an EMBL/GenBank/DDBJ whole genome shotgun (WGS) entry which is preliminary data.</text>
</comment>
<feature type="domain" description="Alpha-L-rhamnosidase C-terminal" evidence="3">
    <location>
        <begin position="512"/>
        <end position="569"/>
    </location>
</feature>
<dbReference type="Gene3D" id="2.60.420.10">
    <property type="entry name" value="Maltose phosphorylase, domain 3"/>
    <property type="match status" value="1"/>
</dbReference>
<evidence type="ECO:0000313" key="4">
    <source>
        <dbReference type="EMBL" id="MBK1828631.1"/>
    </source>
</evidence>
<dbReference type="InterPro" id="IPR008928">
    <property type="entry name" value="6-hairpin_glycosidase_sf"/>
</dbReference>
<dbReference type="InterPro" id="IPR035396">
    <property type="entry name" value="Bac_rhamnosid6H"/>
</dbReference>
<dbReference type="Pfam" id="PF17390">
    <property type="entry name" value="Bac_rhamnosid_C"/>
    <property type="match status" value="1"/>
</dbReference>
<keyword evidence="5" id="KW-1185">Reference proteome</keyword>
<dbReference type="PANTHER" id="PTHR34987">
    <property type="entry name" value="C, PUTATIVE (AFU_ORTHOLOGUE AFUA_3G02880)-RELATED"/>
    <property type="match status" value="1"/>
</dbReference>
<evidence type="ECO:0000259" key="3">
    <source>
        <dbReference type="Pfam" id="PF17390"/>
    </source>
</evidence>
<dbReference type="InterPro" id="IPR012341">
    <property type="entry name" value="6hp_glycosidase-like_sf"/>
</dbReference>
<protein>
    <recommendedName>
        <fullName evidence="6">Alpha-L-rhamnosidase</fullName>
    </recommendedName>
</protein>
<keyword evidence="1" id="KW-0732">Signal</keyword>
<evidence type="ECO:0000313" key="5">
    <source>
        <dbReference type="Proteomes" id="UP000658278"/>
    </source>
</evidence>
<accession>A0A934VH20</accession>
<dbReference type="Pfam" id="PF17389">
    <property type="entry name" value="Bac_rhamnosid6H"/>
    <property type="match status" value="1"/>
</dbReference>
<feature type="signal peptide" evidence="1">
    <location>
        <begin position="1"/>
        <end position="17"/>
    </location>
</feature>
<dbReference type="PANTHER" id="PTHR34987:SF4">
    <property type="entry name" value="ALPHA-L-RHAMNOSIDASE C-TERMINAL DOMAIN-CONTAINING PROTEIN"/>
    <property type="match status" value="1"/>
</dbReference>
<dbReference type="Proteomes" id="UP000658278">
    <property type="component" value="Unassembled WGS sequence"/>
</dbReference>
<dbReference type="InterPro" id="IPR035398">
    <property type="entry name" value="Bac_rhamnosid_C"/>
</dbReference>
<dbReference type="Gene3D" id="1.50.10.10">
    <property type="match status" value="1"/>
</dbReference>
<evidence type="ECO:0008006" key="6">
    <source>
        <dbReference type="Google" id="ProtNLM"/>
    </source>
</evidence>
<evidence type="ECO:0000256" key="1">
    <source>
        <dbReference type="SAM" id="SignalP"/>
    </source>
</evidence>
<name>A0A934VH20_9BACT</name>